<sequence>MDVEFNEDMAGLDLSSDSILSPLRSLAAWGVPQAKSILAQVQRSAKRAEEEDATVKDAKKKNAKKIEKMEDEDQHEDEQEEAEEEETKGIPAALQETRRDLVRAPLQSPV</sequence>
<keyword evidence="3" id="KW-1185">Reference proteome</keyword>
<feature type="compositionally biased region" description="Acidic residues" evidence="1">
    <location>
        <begin position="69"/>
        <end position="86"/>
    </location>
</feature>
<feature type="compositionally biased region" description="Basic and acidic residues" evidence="1">
    <location>
        <begin position="46"/>
        <end position="57"/>
    </location>
</feature>
<evidence type="ECO:0000313" key="2">
    <source>
        <dbReference type="EMBL" id="GBG26311.1"/>
    </source>
</evidence>
<proteinExistence type="predicted"/>
<comment type="caution">
    <text evidence="2">The sequence shown here is derived from an EMBL/GenBank/DDBJ whole genome shotgun (WGS) entry which is preliminary data.</text>
</comment>
<dbReference type="InParanoid" id="A0A2R5GDN4"/>
<organism evidence="2 3">
    <name type="scientific">Hondaea fermentalgiana</name>
    <dbReference type="NCBI Taxonomy" id="2315210"/>
    <lineage>
        <taxon>Eukaryota</taxon>
        <taxon>Sar</taxon>
        <taxon>Stramenopiles</taxon>
        <taxon>Bigyra</taxon>
        <taxon>Labyrinthulomycetes</taxon>
        <taxon>Thraustochytrida</taxon>
        <taxon>Thraustochytriidae</taxon>
        <taxon>Hondaea</taxon>
    </lineage>
</organism>
<evidence type="ECO:0000256" key="1">
    <source>
        <dbReference type="SAM" id="MobiDB-lite"/>
    </source>
</evidence>
<gene>
    <name evidence="2" type="ORF">FCC1311_025322</name>
</gene>
<reference evidence="2 3" key="1">
    <citation type="submission" date="2017-12" db="EMBL/GenBank/DDBJ databases">
        <title>Sequencing, de novo assembly and annotation of complete genome of a new Thraustochytrid species, strain FCC1311.</title>
        <authorList>
            <person name="Sedici K."/>
            <person name="Godart F."/>
            <person name="Aiese Cigliano R."/>
            <person name="Sanseverino W."/>
            <person name="Barakat M."/>
            <person name="Ortet P."/>
            <person name="Marechal E."/>
            <person name="Cagnac O."/>
            <person name="Amato A."/>
        </authorList>
    </citation>
    <scope>NUCLEOTIDE SEQUENCE [LARGE SCALE GENOMIC DNA]</scope>
</reference>
<protein>
    <submittedName>
        <fullName evidence="2">Uncharacterized protein</fullName>
    </submittedName>
</protein>
<dbReference type="AlphaFoldDB" id="A0A2R5GDN4"/>
<feature type="region of interest" description="Disordered" evidence="1">
    <location>
        <begin position="42"/>
        <end position="110"/>
    </location>
</feature>
<dbReference type="EMBL" id="BEYU01000019">
    <property type="protein sequence ID" value="GBG26311.1"/>
    <property type="molecule type" value="Genomic_DNA"/>
</dbReference>
<accession>A0A2R5GDN4</accession>
<dbReference type="Proteomes" id="UP000241890">
    <property type="component" value="Unassembled WGS sequence"/>
</dbReference>
<name>A0A2R5GDN4_9STRA</name>
<evidence type="ECO:0000313" key="3">
    <source>
        <dbReference type="Proteomes" id="UP000241890"/>
    </source>
</evidence>